<dbReference type="OMA" id="KMTPLAN"/>
<evidence type="ECO:0000256" key="1">
    <source>
        <dbReference type="ARBA" id="ARBA00001971"/>
    </source>
</evidence>
<dbReference type="AlphaFoldDB" id="A0A166WG03"/>
<evidence type="ECO:0000256" key="2">
    <source>
        <dbReference type="ARBA" id="ARBA00004167"/>
    </source>
</evidence>
<dbReference type="PANTHER" id="PTHR46206">
    <property type="entry name" value="CYTOCHROME P450"/>
    <property type="match status" value="1"/>
</dbReference>
<name>A0A166WG03_METRR</name>
<comment type="pathway">
    <text evidence="3">Secondary metabolite biosynthesis.</text>
</comment>
<dbReference type="EMBL" id="AZHC01000049">
    <property type="protein sequence ID" value="OAA34687.1"/>
    <property type="molecule type" value="Genomic_DNA"/>
</dbReference>
<dbReference type="Proteomes" id="UP000243498">
    <property type="component" value="Unassembled WGS sequence"/>
</dbReference>
<dbReference type="GO" id="GO:0005506">
    <property type="term" value="F:iron ion binding"/>
    <property type="evidence" value="ECO:0007669"/>
    <property type="project" value="InterPro"/>
</dbReference>
<dbReference type="GO" id="GO:0020037">
    <property type="term" value="F:heme binding"/>
    <property type="evidence" value="ECO:0007669"/>
    <property type="project" value="InterPro"/>
</dbReference>
<sequence length="562" mass="62979">MLTSDASAPYPVTTRSRDLGTPPRASFHTANFHRSRPWNDYSHVVEHPDKYCRAVPSAAPGCCASEAVPVAVYEARGQKCAGCIAVHKRVSPDLLLSSAADNHYPALSIHQEGGTGADPEFDRWQYPGEPFLAVNNRHSFVIFPPKCFDEIKRLPEHTASAKGFFHATNYGHWSHIGTETPQLIKSVIADLTRSLPARVLTRQEDCLKAFDDVLGHSSQWKDFPLMMTTFEIVTQINACSFVGRELGNNGSWVRAVMMSPIFIHVAVTLLDACPLILRPFMAPIYFFPSIKNRWDMTRLLTPVLQADMKEYYEAKDKKEILRPRAEGKIPFTGFLLSRYQAAEATIKQLVADYILISFDSTPSTASALFHVLCELALHPEAAEILRQEVDEVLVDGNLPGTHLQELRKMDSFLRESFRLHPIGIFTLQRRLEKPVKLSVGPTLPAGLIVAVDGQAINRNPSMWPNPDSFDTDRFYRLRQKPGNENRFHFLTTGSDSPGWGDGTQACPGRFFATSTLKIALAHFLRNYDIEIKPECLPLKHTPLSNGSWKPDDTAIARIRSRS</sequence>
<feature type="binding site" description="axial binding residue" evidence="10">
    <location>
        <position position="506"/>
    </location>
    <ligand>
        <name>heme</name>
        <dbReference type="ChEBI" id="CHEBI:30413"/>
    </ligand>
    <ligandPart>
        <name>Fe</name>
        <dbReference type="ChEBI" id="CHEBI:18248"/>
    </ligandPart>
</feature>
<keyword evidence="7" id="KW-0560">Oxidoreductase</keyword>
<dbReference type="GO" id="GO:0016020">
    <property type="term" value="C:membrane"/>
    <property type="evidence" value="ECO:0007669"/>
    <property type="project" value="UniProtKB-SubCell"/>
</dbReference>
<keyword evidence="5 10" id="KW-0349">Heme</keyword>
<keyword evidence="6 10" id="KW-0479">Metal-binding</keyword>
<dbReference type="GO" id="GO:0016705">
    <property type="term" value="F:oxidoreductase activity, acting on paired donors, with incorporation or reduction of molecular oxygen"/>
    <property type="evidence" value="ECO:0007669"/>
    <property type="project" value="InterPro"/>
</dbReference>
<dbReference type="InterPro" id="IPR036396">
    <property type="entry name" value="Cyt_P450_sf"/>
</dbReference>
<dbReference type="CDD" id="cd11041">
    <property type="entry name" value="CYP503A1-like"/>
    <property type="match status" value="1"/>
</dbReference>
<dbReference type="InterPro" id="IPR001128">
    <property type="entry name" value="Cyt_P450"/>
</dbReference>
<evidence type="ECO:0000256" key="10">
    <source>
        <dbReference type="PIRSR" id="PIRSR602401-1"/>
    </source>
</evidence>
<keyword evidence="9" id="KW-0503">Monooxygenase</keyword>
<evidence type="ECO:0000256" key="5">
    <source>
        <dbReference type="ARBA" id="ARBA00022617"/>
    </source>
</evidence>
<dbReference type="GO" id="GO:0004497">
    <property type="term" value="F:monooxygenase activity"/>
    <property type="evidence" value="ECO:0007669"/>
    <property type="project" value="UniProtKB-KW"/>
</dbReference>
<keyword evidence="8 10" id="KW-0408">Iron</keyword>
<comment type="similarity">
    <text evidence="4">Belongs to the cytochrome P450 family.</text>
</comment>
<evidence type="ECO:0000256" key="4">
    <source>
        <dbReference type="ARBA" id="ARBA00010617"/>
    </source>
</evidence>
<comment type="cofactor">
    <cofactor evidence="1 10">
        <name>heme</name>
        <dbReference type="ChEBI" id="CHEBI:30413"/>
    </cofactor>
</comment>
<comment type="subcellular location">
    <subcellularLocation>
        <location evidence="2">Membrane</location>
        <topology evidence="2">Single-pass membrane protein</topology>
    </subcellularLocation>
</comment>
<gene>
    <name evidence="12" type="ORF">NOR_08316</name>
</gene>
<comment type="caution">
    <text evidence="12">The sequence shown here is derived from an EMBL/GenBank/DDBJ whole genome shotgun (WGS) entry which is preliminary data.</text>
</comment>
<evidence type="ECO:0000313" key="12">
    <source>
        <dbReference type="EMBL" id="OAA34687.1"/>
    </source>
</evidence>
<dbReference type="PANTHER" id="PTHR46206:SF6">
    <property type="entry name" value="CYTOCHROME P450 MONOOXYGENASE AN1598-RELATED"/>
    <property type="match status" value="1"/>
</dbReference>
<proteinExistence type="inferred from homology"/>
<organism evidence="12 13">
    <name type="scientific">Metarhizium rileyi (strain RCEF 4871)</name>
    <name type="common">Nomuraea rileyi</name>
    <dbReference type="NCBI Taxonomy" id="1649241"/>
    <lineage>
        <taxon>Eukaryota</taxon>
        <taxon>Fungi</taxon>
        <taxon>Dikarya</taxon>
        <taxon>Ascomycota</taxon>
        <taxon>Pezizomycotina</taxon>
        <taxon>Sordariomycetes</taxon>
        <taxon>Hypocreomycetidae</taxon>
        <taxon>Hypocreales</taxon>
        <taxon>Clavicipitaceae</taxon>
        <taxon>Metarhizium</taxon>
    </lineage>
</organism>
<dbReference type="SUPFAM" id="SSF48264">
    <property type="entry name" value="Cytochrome P450"/>
    <property type="match status" value="1"/>
</dbReference>
<evidence type="ECO:0000256" key="9">
    <source>
        <dbReference type="ARBA" id="ARBA00023033"/>
    </source>
</evidence>
<dbReference type="OrthoDB" id="1844152at2759"/>
<evidence type="ECO:0000256" key="11">
    <source>
        <dbReference type="SAM" id="MobiDB-lite"/>
    </source>
</evidence>
<keyword evidence="13" id="KW-1185">Reference proteome</keyword>
<dbReference type="Gene3D" id="1.10.630.10">
    <property type="entry name" value="Cytochrome P450"/>
    <property type="match status" value="1"/>
</dbReference>
<dbReference type="Pfam" id="PF00067">
    <property type="entry name" value="p450"/>
    <property type="match status" value="1"/>
</dbReference>
<feature type="region of interest" description="Disordered" evidence="11">
    <location>
        <begin position="1"/>
        <end position="24"/>
    </location>
</feature>
<evidence type="ECO:0000256" key="8">
    <source>
        <dbReference type="ARBA" id="ARBA00023004"/>
    </source>
</evidence>
<evidence type="ECO:0000256" key="7">
    <source>
        <dbReference type="ARBA" id="ARBA00023002"/>
    </source>
</evidence>
<dbReference type="PRINTS" id="PR00463">
    <property type="entry name" value="EP450I"/>
</dbReference>
<dbReference type="STRING" id="1081105.A0A166WG03"/>
<evidence type="ECO:0000313" key="13">
    <source>
        <dbReference type="Proteomes" id="UP000243498"/>
    </source>
</evidence>
<accession>A0A166WG03</accession>
<reference evidence="12 13" key="1">
    <citation type="journal article" date="2016" name="Genome Biol. Evol.">
        <title>Divergent and convergent evolution of fungal pathogenicity.</title>
        <authorList>
            <person name="Shang Y."/>
            <person name="Xiao G."/>
            <person name="Zheng P."/>
            <person name="Cen K."/>
            <person name="Zhan S."/>
            <person name="Wang C."/>
        </authorList>
    </citation>
    <scope>NUCLEOTIDE SEQUENCE [LARGE SCALE GENOMIC DNA]</scope>
    <source>
        <strain evidence="12 13">RCEF 4871</strain>
    </source>
</reference>
<protein>
    <submittedName>
        <fullName evidence="12">Cytochrome P450 oxidoreductase GliF</fullName>
    </submittedName>
</protein>
<evidence type="ECO:0000256" key="6">
    <source>
        <dbReference type="ARBA" id="ARBA00022723"/>
    </source>
</evidence>
<evidence type="ECO:0000256" key="3">
    <source>
        <dbReference type="ARBA" id="ARBA00005179"/>
    </source>
</evidence>
<dbReference type="InterPro" id="IPR002401">
    <property type="entry name" value="Cyt_P450_E_grp-I"/>
</dbReference>